<reference evidence="2" key="1">
    <citation type="submission" date="2016-10" db="EMBL/GenBank/DDBJ databases">
        <authorList>
            <person name="Varghese N."/>
            <person name="Submissions S."/>
        </authorList>
    </citation>
    <scope>NUCLEOTIDE SEQUENCE [LARGE SCALE GENOMIC DNA]</scope>
    <source>
        <strain evidence="2">UNC178MFTsu3.1</strain>
    </source>
</reference>
<evidence type="ECO:0000313" key="2">
    <source>
        <dbReference type="Proteomes" id="UP000199477"/>
    </source>
</evidence>
<name>A0A1I2FHN5_9GAMM</name>
<dbReference type="EMBL" id="FONH01000006">
    <property type="protein sequence ID" value="SFF04110.1"/>
    <property type="molecule type" value="Genomic_DNA"/>
</dbReference>
<dbReference type="RefSeq" id="WP_051548328.1">
    <property type="nucleotide sequence ID" value="NZ_FONH01000006.1"/>
</dbReference>
<organism evidence="1 2">
    <name type="scientific">Dyella marensis</name>
    <dbReference type="NCBI Taxonomy" id="500610"/>
    <lineage>
        <taxon>Bacteria</taxon>
        <taxon>Pseudomonadati</taxon>
        <taxon>Pseudomonadota</taxon>
        <taxon>Gammaproteobacteria</taxon>
        <taxon>Lysobacterales</taxon>
        <taxon>Rhodanobacteraceae</taxon>
        <taxon>Dyella</taxon>
    </lineage>
</organism>
<keyword evidence="2" id="KW-1185">Reference proteome</keyword>
<dbReference type="STRING" id="500610.SAMN02799615_02281"/>
<dbReference type="SUPFAM" id="SSF144064">
    <property type="entry name" value="Heme iron utilization protein-like"/>
    <property type="match status" value="1"/>
</dbReference>
<dbReference type="Proteomes" id="UP000199477">
    <property type="component" value="Unassembled WGS sequence"/>
</dbReference>
<gene>
    <name evidence="1" type="ORF">SAMN02799615_02281</name>
</gene>
<accession>A0A1I2FHN5</accession>
<evidence type="ECO:0000313" key="1">
    <source>
        <dbReference type="EMBL" id="SFF04110.1"/>
    </source>
</evidence>
<dbReference type="AlphaFoldDB" id="A0A1I2FHN5"/>
<sequence length="190" mass="20758">MFGWLAHTLAAVCPHSRAPSCEPRWLRVAPSALAARLPLLGTVLYLPMRGEASPEHPARGWLAESEDLAPLLHTEWLLASCLIGADGPREWLECVDASGRLRARLHLLPDTDYLAWDVLLSAGTLAGAPAFRRVQRPFRAADARLLHFTQRRLGNMDVLGGRDAAHLSVLGEGIAREVVRAEALEIGRLA</sequence>
<protein>
    <submittedName>
        <fullName evidence="1">Uncharacterized protein</fullName>
    </submittedName>
</protein>
<proteinExistence type="predicted"/>